<protein>
    <submittedName>
        <fullName evidence="1">Uncharacterized protein</fullName>
    </submittedName>
</protein>
<gene>
    <name evidence="1" type="primary">ORF211917</name>
</gene>
<dbReference type="EMBL" id="HACG01049537">
    <property type="protein sequence ID" value="CEK96402.1"/>
    <property type="molecule type" value="Transcribed_RNA"/>
</dbReference>
<reference evidence="1" key="1">
    <citation type="submission" date="2014-12" db="EMBL/GenBank/DDBJ databases">
        <title>Insight into the proteome of Arion vulgaris.</title>
        <authorList>
            <person name="Aradska J."/>
            <person name="Bulat T."/>
            <person name="Smidak R."/>
            <person name="Sarate P."/>
            <person name="Gangsoo J."/>
            <person name="Sialana F."/>
            <person name="Bilban M."/>
            <person name="Lubec G."/>
        </authorList>
    </citation>
    <scope>NUCLEOTIDE SEQUENCE</scope>
    <source>
        <tissue evidence="1">Skin</tissue>
    </source>
</reference>
<name>A0A0B7BU09_9EUPU</name>
<evidence type="ECO:0000313" key="1">
    <source>
        <dbReference type="EMBL" id="CEK96402.1"/>
    </source>
</evidence>
<sequence length="103" mass="12070">MERPTMEFLAKKKETTPFNLKELSSQLFNQHLKLRFFHSLKILRNSMPSNSSVELLLTRSTKENVKREPLLLLMMDSEVDAVKKVNCVLNFVLLLFNKSLLFK</sequence>
<organism evidence="1">
    <name type="scientific">Arion vulgaris</name>
    <dbReference type="NCBI Taxonomy" id="1028688"/>
    <lineage>
        <taxon>Eukaryota</taxon>
        <taxon>Metazoa</taxon>
        <taxon>Spiralia</taxon>
        <taxon>Lophotrochozoa</taxon>
        <taxon>Mollusca</taxon>
        <taxon>Gastropoda</taxon>
        <taxon>Heterobranchia</taxon>
        <taxon>Euthyneura</taxon>
        <taxon>Panpulmonata</taxon>
        <taxon>Eupulmonata</taxon>
        <taxon>Stylommatophora</taxon>
        <taxon>Helicina</taxon>
        <taxon>Arionoidea</taxon>
        <taxon>Arionidae</taxon>
        <taxon>Arion</taxon>
    </lineage>
</organism>
<dbReference type="AlphaFoldDB" id="A0A0B7BU09"/>
<proteinExistence type="predicted"/>
<feature type="non-terminal residue" evidence="1">
    <location>
        <position position="103"/>
    </location>
</feature>
<accession>A0A0B7BU09</accession>